<dbReference type="SUPFAM" id="SSF56235">
    <property type="entry name" value="N-terminal nucleophile aminohydrolases (Ntn hydrolases)"/>
    <property type="match status" value="1"/>
</dbReference>
<dbReference type="Gene3D" id="3.60.20.40">
    <property type="match status" value="1"/>
</dbReference>
<organism evidence="2 3">
    <name type="scientific">Trichodelitschia bisporula</name>
    <dbReference type="NCBI Taxonomy" id="703511"/>
    <lineage>
        <taxon>Eukaryota</taxon>
        <taxon>Fungi</taxon>
        <taxon>Dikarya</taxon>
        <taxon>Ascomycota</taxon>
        <taxon>Pezizomycotina</taxon>
        <taxon>Dothideomycetes</taxon>
        <taxon>Dothideomycetes incertae sedis</taxon>
        <taxon>Phaeotrichales</taxon>
        <taxon>Phaeotrichaceae</taxon>
        <taxon>Trichodelitschia</taxon>
    </lineage>
</organism>
<dbReference type="Pfam" id="PF01019">
    <property type="entry name" value="G_glu_transpept"/>
    <property type="match status" value="1"/>
</dbReference>
<dbReference type="PRINTS" id="PR01210">
    <property type="entry name" value="GGTRANSPTASE"/>
</dbReference>
<dbReference type="Gene3D" id="1.10.246.130">
    <property type="match status" value="1"/>
</dbReference>
<keyword evidence="3" id="KW-1185">Reference proteome</keyword>
<dbReference type="OrthoDB" id="2015213at2759"/>
<feature type="compositionally biased region" description="Basic and acidic residues" evidence="1">
    <location>
        <begin position="21"/>
        <end position="34"/>
    </location>
</feature>
<dbReference type="InterPro" id="IPR029055">
    <property type="entry name" value="Ntn_hydrolases_N"/>
</dbReference>
<dbReference type="Proteomes" id="UP000799640">
    <property type="component" value="Unassembled WGS sequence"/>
</dbReference>
<accession>A0A6G1I6V7</accession>
<sequence>MAALKSYLRGLHRRTSSALSGRRESKADKPEHSNGAEPSTSKPNGAEPTSPTAVASPTAVPSLPAASSPPPPSVLTAAAVHTSPPTPFMSFPSRRSTVHSTHGIVTSTQPLASQAGLKILAQGGNAADAAVAVAAALNVTEPSSTGIGGDMFCLFYRASDRTVHALNGSGRAGGGTSLEQVRRELGLREGEVGAIPMTSVHAVTVPGAAAGWVDVVERFGVGKVSLSEVLAPAVEMAEEGFAVHELAARFWKDSEAEIKAASSNYAEILKSDPAAPDGCRAPRAGEVMKNPAMAATFRALGERGRKGFYEGAVAEAIVKVVADLGGHLTLDDLRKHGETGSEGVEAITLNFKGQGVNAEHGGVDVWEHPPNGQGIVALMALGLLEELERTGKVRKWKPEEHNSAEHLHAVIEVLRIAFADASWWVTDPNVVKVPTKELLSREYLAERAKLFDPHKASDILDHGSPAHNHCDTVYFAVTDRWGNGISFINSNYGGFGTAIIPAGCGFTLQNRGANFSLSADHPNVYAPGKRPYHTIIPALITNPKDKSLHSVYGVMGGFMQPQGHVQVLLNMLAFGHSPQAALDAPRFCVGAGMPNDGKVFSRMVNLEEGISEEVVEQLREMGHEVQVVKGHARGLFGRGQVIRVHHDDGQIVYSAGSDPRGDGAAHPA</sequence>
<evidence type="ECO:0000313" key="2">
    <source>
        <dbReference type="EMBL" id="KAF2403856.1"/>
    </source>
</evidence>
<dbReference type="PANTHER" id="PTHR43881:SF1">
    <property type="entry name" value="GAMMA-GLUTAMYLTRANSPEPTIDASE (AFU_ORTHOLOGUE AFUA_4G13580)"/>
    <property type="match status" value="1"/>
</dbReference>
<dbReference type="InterPro" id="IPR043137">
    <property type="entry name" value="GGT_ssub_C"/>
</dbReference>
<gene>
    <name evidence="2" type="ORF">EJ06DRAFT_527455</name>
</gene>
<reference evidence="2" key="1">
    <citation type="journal article" date="2020" name="Stud. Mycol.">
        <title>101 Dothideomycetes genomes: a test case for predicting lifestyles and emergence of pathogens.</title>
        <authorList>
            <person name="Haridas S."/>
            <person name="Albert R."/>
            <person name="Binder M."/>
            <person name="Bloem J."/>
            <person name="Labutti K."/>
            <person name="Salamov A."/>
            <person name="Andreopoulos B."/>
            <person name="Baker S."/>
            <person name="Barry K."/>
            <person name="Bills G."/>
            <person name="Bluhm B."/>
            <person name="Cannon C."/>
            <person name="Castanera R."/>
            <person name="Culley D."/>
            <person name="Daum C."/>
            <person name="Ezra D."/>
            <person name="Gonzalez J."/>
            <person name="Henrissat B."/>
            <person name="Kuo A."/>
            <person name="Liang C."/>
            <person name="Lipzen A."/>
            <person name="Lutzoni F."/>
            <person name="Magnuson J."/>
            <person name="Mondo S."/>
            <person name="Nolan M."/>
            <person name="Ohm R."/>
            <person name="Pangilinan J."/>
            <person name="Park H.-J."/>
            <person name="Ramirez L."/>
            <person name="Alfaro M."/>
            <person name="Sun H."/>
            <person name="Tritt A."/>
            <person name="Yoshinaga Y."/>
            <person name="Zwiers L.-H."/>
            <person name="Turgeon B."/>
            <person name="Goodwin S."/>
            <person name="Spatafora J."/>
            <person name="Crous P."/>
            <person name="Grigoriev I."/>
        </authorList>
    </citation>
    <scope>NUCLEOTIDE SEQUENCE</scope>
    <source>
        <strain evidence="2">CBS 262.69</strain>
    </source>
</reference>
<feature type="compositionally biased region" description="Polar residues" evidence="1">
    <location>
        <begin position="36"/>
        <end position="52"/>
    </location>
</feature>
<dbReference type="EMBL" id="ML996689">
    <property type="protein sequence ID" value="KAF2403856.1"/>
    <property type="molecule type" value="Genomic_DNA"/>
</dbReference>
<evidence type="ECO:0000313" key="3">
    <source>
        <dbReference type="Proteomes" id="UP000799640"/>
    </source>
</evidence>
<dbReference type="InterPro" id="IPR052896">
    <property type="entry name" value="GGT-like_enzyme"/>
</dbReference>
<feature type="compositionally biased region" description="Low complexity" evidence="1">
    <location>
        <begin position="53"/>
        <end position="66"/>
    </location>
</feature>
<feature type="region of interest" description="Disordered" evidence="1">
    <location>
        <begin position="1"/>
        <end position="80"/>
    </location>
</feature>
<dbReference type="AlphaFoldDB" id="A0A6G1I6V7"/>
<evidence type="ECO:0000256" key="1">
    <source>
        <dbReference type="SAM" id="MobiDB-lite"/>
    </source>
</evidence>
<dbReference type="PANTHER" id="PTHR43881">
    <property type="entry name" value="GAMMA-GLUTAMYLTRANSPEPTIDASE (AFU_ORTHOLOGUE AFUA_4G13580)"/>
    <property type="match status" value="1"/>
</dbReference>
<proteinExistence type="predicted"/>
<name>A0A6G1I6V7_9PEZI</name>
<dbReference type="InterPro" id="IPR043138">
    <property type="entry name" value="GGT_lsub"/>
</dbReference>
<protein>
    <submittedName>
        <fullName evidence="2">Gamma-glutamyltranspeptidase</fullName>
    </submittedName>
</protein>